<proteinExistence type="predicted"/>
<evidence type="ECO:0000313" key="2">
    <source>
        <dbReference type="EMBL" id="CAH8361148.1"/>
    </source>
</evidence>
<accession>A0ABC8KR86</accession>
<dbReference type="AlphaFoldDB" id="A0ABC8KR86"/>
<organism evidence="2 3">
    <name type="scientific">Eruca vesicaria subsp. sativa</name>
    <name type="common">Garden rocket</name>
    <name type="synonym">Eruca sativa</name>
    <dbReference type="NCBI Taxonomy" id="29727"/>
    <lineage>
        <taxon>Eukaryota</taxon>
        <taxon>Viridiplantae</taxon>
        <taxon>Streptophyta</taxon>
        <taxon>Embryophyta</taxon>
        <taxon>Tracheophyta</taxon>
        <taxon>Spermatophyta</taxon>
        <taxon>Magnoliopsida</taxon>
        <taxon>eudicotyledons</taxon>
        <taxon>Gunneridae</taxon>
        <taxon>Pentapetalae</taxon>
        <taxon>rosids</taxon>
        <taxon>malvids</taxon>
        <taxon>Brassicales</taxon>
        <taxon>Brassicaceae</taxon>
        <taxon>Brassiceae</taxon>
        <taxon>Eruca</taxon>
    </lineage>
</organism>
<reference evidence="2 3" key="1">
    <citation type="submission" date="2022-03" db="EMBL/GenBank/DDBJ databases">
        <authorList>
            <person name="Macdonald S."/>
            <person name="Ahmed S."/>
            <person name="Newling K."/>
        </authorList>
    </citation>
    <scope>NUCLEOTIDE SEQUENCE [LARGE SCALE GENOMIC DNA]</scope>
</reference>
<evidence type="ECO:0000256" key="1">
    <source>
        <dbReference type="SAM" id="MobiDB-lite"/>
    </source>
</evidence>
<name>A0ABC8KR86_ERUVS</name>
<feature type="compositionally biased region" description="Low complexity" evidence="1">
    <location>
        <begin position="60"/>
        <end position="76"/>
    </location>
</feature>
<gene>
    <name evidence="2" type="ORF">ERUC_LOCUS26904</name>
</gene>
<evidence type="ECO:0000313" key="3">
    <source>
        <dbReference type="Proteomes" id="UP001642260"/>
    </source>
</evidence>
<protein>
    <submittedName>
        <fullName evidence="2">Uncharacterized protein</fullName>
    </submittedName>
</protein>
<feature type="compositionally biased region" description="Polar residues" evidence="1">
    <location>
        <begin position="107"/>
        <end position="116"/>
    </location>
</feature>
<feature type="compositionally biased region" description="Polar residues" evidence="1">
    <location>
        <begin position="1"/>
        <end position="10"/>
    </location>
</feature>
<dbReference type="Proteomes" id="UP001642260">
    <property type="component" value="Unassembled WGS sequence"/>
</dbReference>
<comment type="caution">
    <text evidence="2">The sequence shown here is derived from an EMBL/GenBank/DDBJ whole genome shotgun (WGS) entry which is preliminary data.</text>
</comment>
<feature type="compositionally biased region" description="Basic and acidic residues" evidence="1">
    <location>
        <begin position="275"/>
        <end position="286"/>
    </location>
</feature>
<feature type="region of interest" description="Disordered" evidence="1">
    <location>
        <begin position="1"/>
        <end position="116"/>
    </location>
</feature>
<keyword evidence="3" id="KW-1185">Reference proteome</keyword>
<dbReference type="EMBL" id="CAKOAT010298488">
    <property type="protein sequence ID" value="CAH8361148.1"/>
    <property type="molecule type" value="Genomic_DNA"/>
</dbReference>
<feature type="compositionally biased region" description="Low complexity" evidence="1">
    <location>
        <begin position="222"/>
        <end position="267"/>
    </location>
</feature>
<feature type="compositionally biased region" description="Pro residues" evidence="1">
    <location>
        <begin position="49"/>
        <end position="59"/>
    </location>
</feature>
<sequence>MAPSTATSNQNRRRPRSPESDPPNLRHRRAQMPNTSGPSSMSPAYVPGAVPPGVVPPGASPQAAANSSTAGSAAPAPYVRRREDAILRAPSRRNQQHLHPELLNGAICQNDSTADTPTSRRLLLNQEYIKRGLTHKGTIYGLGSVQYKNDTPSVPVQVTLQRNLDVEMRLCSVETTVAEFKAEICGMKTEFKEEMSAARASMDMILQVLLSQGLQPRVFVPTASTTQPSQPQAQPQPQASIPTATTAQPSQPQPQPQAQGQSHPQAHLTTDNQSDLDRWCQRELGV</sequence>
<feature type="region of interest" description="Disordered" evidence="1">
    <location>
        <begin position="222"/>
        <end position="286"/>
    </location>
</feature>
<feature type="compositionally biased region" description="Polar residues" evidence="1">
    <location>
        <begin position="32"/>
        <end position="42"/>
    </location>
</feature>